<dbReference type="GO" id="GO:0008832">
    <property type="term" value="F:dGTPase activity"/>
    <property type="evidence" value="ECO:0007669"/>
    <property type="project" value="TreeGrafter"/>
</dbReference>
<dbReference type="AlphaFoldDB" id="A0A519BKP4"/>
<evidence type="ECO:0000313" key="3">
    <source>
        <dbReference type="EMBL" id="RZD17809.1"/>
    </source>
</evidence>
<dbReference type="PROSITE" id="PS51831">
    <property type="entry name" value="HD"/>
    <property type="match status" value="1"/>
</dbReference>
<keyword evidence="1 3" id="KW-0378">Hydrolase</keyword>
<name>A0A519BKP4_9DELT</name>
<dbReference type="Proteomes" id="UP000319296">
    <property type="component" value="Unassembled WGS sequence"/>
</dbReference>
<evidence type="ECO:0000313" key="4">
    <source>
        <dbReference type="Proteomes" id="UP000319296"/>
    </source>
</evidence>
<gene>
    <name evidence="3" type="primary">dgt</name>
    <name evidence="3" type="ORF">EVG15_09095</name>
</gene>
<dbReference type="Pfam" id="PF01966">
    <property type="entry name" value="HD"/>
    <property type="match status" value="1"/>
</dbReference>
<dbReference type="SMART" id="SM00471">
    <property type="entry name" value="HDc"/>
    <property type="match status" value="1"/>
</dbReference>
<evidence type="ECO:0000259" key="2">
    <source>
        <dbReference type="PROSITE" id="PS51831"/>
    </source>
</evidence>
<dbReference type="EMBL" id="SGBB01000021">
    <property type="protein sequence ID" value="RZD17809.1"/>
    <property type="molecule type" value="Genomic_DNA"/>
</dbReference>
<sequence length="512" mass="59808">MRPCFIMIESYSDLKDSGGRNKDCFNAERVFNDCNYKKKEPSMRSSFQIDRDRIIHSSSFRRLRNKTQVFGVFTLDYYRTRLTHSLEVSQIARSIASNINNKYGLNINLDLIEAISLAHDIGHPPFGHLGEEIINSKLLELTEGRCGFEANGQNIRILNFLEKKLYDDSEGKIKLCGLNPSLKTIDGILKYKLPFKFSDKKNHFIYDSDEFILRRLHGGEFINFIENNYNLLNSNNSVKEYFFELTRSLECQILNAADDIAYATHDLEDGVESKLIDINEYNKIKFNSNEKNKKSIDVFFINLGNIFKINNSKMPQLEIKMKLKEFFSNYISKFIINIDIIERKDIFKSANFLSKNNGFFKSDNDNTELINFFNLIEDGIPGLDINNDYSYKYSLIGKNNINEEIKALKIISYKLIMENRNILLNRNKARHILTKLFDKFSSKEKYGEEEETLKLYPDDFQELYNNGFYDEYNEDKLYKMCADYISGMTDLYAMKLYSAMFETANISDLSPF</sequence>
<dbReference type="GO" id="GO:0006203">
    <property type="term" value="P:dGTP catabolic process"/>
    <property type="evidence" value="ECO:0007669"/>
    <property type="project" value="TreeGrafter"/>
</dbReference>
<dbReference type="PANTHER" id="PTHR11373">
    <property type="entry name" value="DEOXYNUCLEOSIDE TRIPHOSPHATE TRIPHOSPHOHYDROLASE"/>
    <property type="match status" value="1"/>
</dbReference>
<proteinExistence type="predicted"/>
<accession>A0A519BKP4</accession>
<dbReference type="InterPro" id="IPR003607">
    <property type="entry name" value="HD/PDEase_dom"/>
</dbReference>
<dbReference type="CDD" id="cd00077">
    <property type="entry name" value="HDc"/>
    <property type="match status" value="1"/>
</dbReference>
<reference evidence="3 4" key="1">
    <citation type="journal article" date="2019" name="ISME J.">
        <title>Insights into ecological role of a new deltaproteobacterial order Candidatus Acidulodesulfobacterales by metagenomics and metatranscriptomics.</title>
        <authorList>
            <person name="Tan S."/>
            <person name="Liu J."/>
            <person name="Fang Y."/>
            <person name="Hedlund B.P."/>
            <person name="Lian Z.H."/>
            <person name="Huang L.Y."/>
            <person name="Li J.T."/>
            <person name="Huang L.N."/>
            <person name="Li W.J."/>
            <person name="Jiang H.C."/>
            <person name="Dong H.L."/>
            <person name="Shu W.S."/>
        </authorList>
    </citation>
    <scope>NUCLEOTIDE SEQUENCE [LARGE SCALE GENOMIC DNA]</scope>
    <source>
        <strain evidence="3">AP1</strain>
    </source>
</reference>
<dbReference type="NCBIfam" id="TIGR01353">
    <property type="entry name" value="dGTP_triPase"/>
    <property type="match status" value="1"/>
</dbReference>
<dbReference type="SUPFAM" id="SSF109604">
    <property type="entry name" value="HD-domain/PDEase-like"/>
    <property type="match status" value="1"/>
</dbReference>
<organism evidence="3 4">
    <name type="scientific">Candidatus Acididesulfobacter diazotrophicus</name>
    <dbReference type="NCBI Taxonomy" id="2597226"/>
    <lineage>
        <taxon>Bacteria</taxon>
        <taxon>Deltaproteobacteria</taxon>
        <taxon>Candidatus Acidulodesulfobacterales</taxon>
        <taxon>Candidatus Acididesulfobacter</taxon>
    </lineage>
</organism>
<evidence type="ECO:0000256" key="1">
    <source>
        <dbReference type="ARBA" id="ARBA00022801"/>
    </source>
</evidence>
<dbReference type="InterPro" id="IPR006674">
    <property type="entry name" value="HD_domain"/>
</dbReference>
<protein>
    <submittedName>
        <fullName evidence="3">DNTP triphosphohydrolase</fullName>
    </submittedName>
</protein>
<feature type="domain" description="HD" evidence="2">
    <location>
        <begin position="81"/>
        <end position="263"/>
    </location>
</feature>
<dbReference type="InterPro" id="IPR006261">
    <property type="entry name" value="dGTPase"/>
</dbReference>
<dbReference type="Gene3D" id="1.10.3210.10">
    <property type="entry name" value="Hypothetical protein af1432"/>
    <property type="match status" value="1"/>
</dbReference>
<comment type="caution">
    <text evidence="3">The sequence shown here is derived from an EMBL/GenBank/DDBJ whole genome shotgun (WGS) entry which is preliminary data.</text>
</comment>
<dbReference type="Pfam" id="PF13286">
    <property type="entry name" value="HD_assoc"/>
    <property type="match status" value="1"/>
</dbReference>
<dbReference type="InterPro" id="IPR050135">
    <property type="entry name" value="dGTPase-like"/>
</dbReference>
<dbReference type="InterPro" id="IPR026875">
    <property type="entry name" value="PHydrolase_assoc_dom"/>
</dbReference>
<dbReference type="PANTHER" id="PTHR11373:SF32">
    <property type="entry name" value="DEOXYGUANOSINETRIPHOSPHATE TRIPHOSPHOHYDROLASE"/>
    <property type="match status" value="1"/>
</dbReference>